<dbReference type="EMBL" id="ADBJ01000052">
    <property type="protein sequence ID" value="EFA75650.1"/>
    <property type="molecule type" value="Genomic_DNA"/>
</dbReference>
<reference evidence="1 2" key="1">
    <citation type="journal article" date="2011" name="Genome Res.">
        <title>Phylogeny-wide analysis of social amoeba genomes highlights ancient origins for complex intercellular communication.</title>
        <authorList>
            <person name="Heidel A.J."/>
            <person name="Lawal H.M."/>
            <person name="Felder M."/>
            <person name="Schilde C."/>
            <person name="Helps N.R."/>
            <person name="Tunggal B."/>
            <person name="Rivero F."/>
            <person name="John U."/>
            <person name="Schleicher M."/>
            <person name="Eichinger L."/>
            <person name="Platzer M."/>
            <person name="Noegel A.A."/>
            <person name="Schaap P."/>
            <person name="Gloeckner G."/>
        </authorList>
    </citation>
    <scope>NUCLEOTIDE SEQUENCE [LARGE SCALE GENOMIC DNA]</scope>
    <source>
        <strain evidence="2">ATCC 26659 / Pp 5 / PN500</strain>
    </source>
</reference>
<evidence type="ECO:0000313" key="1">
    <source>
        <dbReference type="EMBL" id="EFA75650.1"/>
    </source>
</evidence>
<evidence type="ECO:0000313" key="2">
    <source>
        <dbReference type="Proteomes" id="UP000001396"/>
    </source>
</evidence>
<dbReference type="GeneID" id="31366380"/>
<gene>
    <name evidence="1" type="ORF">PPL_10911</name>
</gene>
<accession>D3BSE4</accession>
<name>D3BSE4_HETP5</name>
<proteinExistence type="predicted"/>
<dbReference type="AlphaFoldDB" id="D3BSE4"/>
<protein>
    <submittedName>
        <fullName evidence="1">Uncharacterized protein</fullName>
    </submittedName>
</protein>
<sequence length="178" mass="20646">MVQIKRFFSKIGNKIHKKGNSSKSSKKQTLNNLESAKYIPVSIPTTTIINSETKVSTQSQSQVQRNSDLRLNLESIIKGIQENRILEVFDKFYHQDIVMYEKGDSTNRVGFVENRKVEEGFSSNATVHEAKVLKIIVDGDNTAYEMYMDFTYGGNRMQKTQWAFQQWKDNKVIKEEFF</sequence>
<dbReference type="InterPro" id="IPR032710">
    <property type="entry name" value="NTF2-like_dom_sf"/>
</dbReference>
<dbReference type="Gene3D" id="3.10.450.50">
    <property type="match status" value="1"/>
</dbReference>
<organism evidence="1 2">
    <name type="scientific">Heterostelium pallidum (strain ATCC 26659 / Pp 5 / PN500)</name>
    <name type="common">Cellular slime mold</name>
    <name type="synonym">Polysphondylium pallidum</name>
    <dbReference type="NCBI Taxonomy" id="670386"/>
    <lineage>
        <taxon>Eukaryota</taxon>
        <taxon>Amoebozoa</taxon>
        <taxon>Evosea</taxon>
        <taxon>Eumycetozoa</taxon>
        <taxon>Dictyostelia</taxon>
        <taxon>Acytosteliales</taxon>
        <taxon>Acytosteliaceae</taxon>
        <taxon>Heterostelium</taxon>
    </lineage>
</organism>
<dbReference type="InParanoid" id="D3BSE4"/>
<dbReference type="FunCoup" id="D3BSE4">
    <property type="interactions" value="171"/>
</dbReference>
<dbReference type="PANTHER" id="PTHR34003:SF2">
    <property type="entry name" value="SNOAL-LIKE DOMAIN-CONTAINING PROTEIN"/>
    <property type="match status" value="1"/>
</dbReference>
<keyword evidence="2" id="KW-1185">Reference proteome</keyword>
<dbReference type="PANTHER" id="PTHR34003">
    <property type="entry name" value="BLL2395 PROTEIN"/>
    <property type="match status" value="1"/>
</dbReference>
<comment type="caution">
    <text evidence="1">The sequence shown here is derived from an EMBL/GenBank/DDBJ whole genome shotgun (WGS) entry which is preliminary data.</text>
</comment>
<dbReference type="Proteomes" id="UP000001396">
    <property type="component" value="Unassembled WGS sequence"/>
</dbReference>
<dbReference type="SUPFAM" id="SSF54427">
    <property type="entry name" value="NTF2-like"/>
    <property type="match status" value="1"/>
</dbReference>
<dbReference type="RefSeq" id="XP_020427784.1">
    <property type="nucleotide sequence ID" value="XM_020581673.1"/>
</dbReference>